<organism evidence="3 4">
    <name type="scientific">Candidatus Clostridium eludens</name>
    <dbReference type="NCBI Taxonomy" id="3381663"/>
    <lineage>
        <taxon>Bacteria</taxon>
        <taxon>Bacillati</taxon>
        <taxon>Bacillota</taxon>
        <taxon>Clostridia</taxon>
        <taxon>Eubacteriales</taxon>
        <taxon>Clostridiaceae</taxon>
        <taxon>Clostridium</taxon>
    </lineage>
</organism>
<evidence type="ECO:0000313" key="4">
    <source>
        <dbReference type="Proteomes" id="UP001623660"/>
    </source>
</evidence>
<dbReference type="Pfam" id="PF08495">
    <property type="entry name" value="FIST"/>
    <property type="match status" value="1"/>
</dbReference>
<evidence type="ECO:0000259" key="2">
    <source>
        <dbReference type="SMART" id="SM01204"/>
    </source>
</evidence>
<dbReference type="InterPro" id="IPR019494">
    <property type="entry name" value="FIST_C"/>
</dbReference>
<feature type="domain" description="FIST C-domain" evidence="2">
    <location>
        <begin position="203"/>
        <end position="331"/>
    </location>
</feature>
<proteinExistence type="predicted"/>
<dbReference type="InterPro" id="IPR013702">
    <property type="entry name" value="FIST_domain_N"/>
</dbReference>
<dbReference type="SMART" id="SM00897">
    <property type="entry name" value="FIST"/>
    <property type="match status" value="1"/>
</dbReference>
<dbReference type="PANTHER" id="PTHR40252:SF2">
    <property type="entry name" value="BLR0328 PROTEIN"/>
    <property type="match status" value="1"/>
</dbReference>
<protein>
    <submittedName>
        <fullName evidence="3">FIST signal transduction protein</fullName>
    </submittedName>
</protein>
<accession>A0ABW8SM67</accession>
<comment type="caution">
    <text evidence="3">The sequence shown here is derived from an EMBL/GenBank/DDBJ whole genome shotgun (WGS) entry which is preliminary data.</text>
</comment>
<sequence>MKALYFSKVQEAISFIRGTDESRGVVLFCSADNVKELSKNNDKDIVLCSTAGEYTYAGYKDGVITGFEYDRKEAEIVEISYPPILSVNELKKAYGNVKNNKNAFMLLLCDGLKGIEESILSTFYFIDSSFKIIGGSAGDNERFEETYIYVGNRRVMNVALFFNLKRRTSIIKENIYVKTEKILRVTEADVVSRKVKTFNNKPASTEYAYAVGVSENKLPEYFMSNPLGKLYENDILIASPMKVNEDKSITFYSELMVNTFVYLLKPAEPIGVLKETLRDVSFKPSFVLSINCIFRKLLFVKDKIWENFDKEMISFCKNTTGFVSYGEQYYKKHLNQTMVMLMVE</sequence>
<name>A0ABW8SM67_9CLOT</name>
<feature type="domain" description="FIST" evidence="1">
    <location>
        <begin position="21"/>
        <end position="202"/>
    </location>
</feature>
<dbReference type="RefSeq" id="WP_406793254.1">
    <property type="nucleotide sequence ID" value="NZ_JBJHZX010000026.1"/>
</dbReference>
<reference evidence="3 4" key="1">
    <citation type="submission" date="2024-11" db="EMBL/GenBank/DDBJ databases">
        <authorList>
            <person name="Heng Y.C."/>
            <person name="Lim A.C.H."/>
            <person name="Lee J.K.Y."/>
            <person name="Kittelmann S."/>
        </authorList>
    </citation>
    <scope>NUCLEOTIDE SEQUENCE [LARGE SCALE GENOMIC DNA]</scope>
    <source>
        <strain evidence="3 4">WILCCON 0269</strain>
    </source>
</reference>
<keyword evidence="4" id="KW-1185">Reference proteome</keyword>
<evidence type="ECO:0000313" key="3">
    <source>
        <dbReference type="EMBL" id="MFL0197149.1"/>
    </source>
</evidence>
<evidence type="ECO:0000259" key="1">
    <source>
        <dbReference type="SMART" id="SM00897"/>
    </source>
</evidence>
<dbReference type="PANTHER" id="PTHR40252">
    <property type="entry name" value="BLR0328 PROTEIN"/>
    <property type="match status" value="1"/>
</dbReference>
<dbReference type="SMART" id="SM01204">
    <property type="entry name" value="FIST_C"/>
    <property type="match status" value="1"/>
</dbReference>
<dbReference type="Proteomes" id="UP001623660">
    <property type="component" value="Unassembled WGS sequence"/>
</dbReference>
<dbReference type="Pfam" id="PF10442">
    <property type="entry name" value="FIST_C"/>
    <property type="match status" value="1"/>
</dbReference>
<gene>
    <name evidence="3" type="ORF">ACJDU8_16520</name>
</gene>
<dbReference type="EMBL" id="JBJHZX010000026">
    <property type="protein sequence ID" value="MFL0197149.1"/>
    <property type="molecule type" value="Genomic_DNA"/>
</dbReference>